<dbReference type="AlphaFoldDB" id="A0A0W4ZFM1"/>
<accession>A0A0W4ZFM1</accession>
<dbReference type="OrthoDB" id="5380690at2759"/>
<dbReference type="GeneID" id="28941692"/>
<reference evidence="2" key="1">
    <citation type="journal article" date="2016" name="Nat. Commun.">
        <title>Genome analysis of three Pneumocystis species reveals adaptation mechanisms to life exclusively in mammalian hosts.</title>
        <authorList>
            <person name="Ma L."/>
            <person name="Chen Z."/>
            <person name="Huang D.W."/>
            <person name="Kutty G."/>
            <person name="Ishihara M."/>
            <person name="Wang H."/>
            <person name="Abouelleil A."/>
            <person name="Bishop L."/>
            <person name="Davey E."/>
            <person name="Deng R."/>
            <person name="Deng X."/>
            <person name="Fan L."/>
            <person name="Fantoni G."/>
            <person name="Fitzgerald M."/>
            <person name="Gogineni E."/>
            <person name="Goldberg J.M."/>
            <person name="Handley G."/>
            <person name="Hu X."/>
            <person name="Huber C."/>
            <person name="Jiao X."/>
            <person name="Jones K."/>
            <person name="Levin J.Z."/>
            <person name="Liu Y."/>
            <person name="Macdonald P."/>
            <person name="Melnikov A."/>
            <person name="Raley C."/>
            <person name="Sassi M."/>
            <person name="Sherman B.T."/>
            <person name="Song X."/>
            <person name="Sykes S."/>
            <person name="Tran B."/>
            <person name="Walsh L."/>
            <person name="Xia Y."/>
            <person name="Yang J."/>
            <person name="Young S."/>
            <person name="Zeng Q."/>
            <person name="Zheng X."/>
            <person name="Stephens R."/>
            <person name="Nusbaum C."/>
            <person name="Birren B.W."/>
            <person name="Azadi P."/>
            <person name="Lempicki R.A."/>
            <person name="Cuomo C.A."/>
            <person name="Kovacs J.A."/>
        </authorList>
    </citation>
    <scope>NUCLEOTIDE SEQUENCE [LARGE SCALE GENOMIC DNA]</scope>
    <source>
        <strain evidence="2">RU7</strain>
    </source>
</reference>
<gene>
    <name evidence="1" type="ORF">T551_03174</name>
</gene>
<dbReference type="EMBL" id="LFWA01000015">
    <property type="protein sequence ID" value="KTW27180.1"/>
    <property type="molecule type" value="Genomic_DNA"/>
</dbReference>
<evidence type="ECO:0000313" key="1">
    <source>
        <dbReference type="EMBL" id="KTW27180.1"/>
    </source>
</evidence>
<dbReference type="VEuPathDB" id="FungiDB:T551_03174"/>
<keyword evidence="2" id="KW-1185">Reference proteome</keyword>
<protein>
    <submittedName>
        <fullName evidence="1">Uncharacterized protein</fullName>
    </submittedName>
</protein>
<dbReference type="RefSeq" id="XP_018228336.1">
    <property type="nucleotide sequence ID" value="XM_018375437.1"/>
</dbReference>
<dbReference type="Proteomes" id="UP000053447">
    <property type="component" value="Unassembled WGS sequence"/>
</dbReference>
<comment type="caution">
    <text evidence="1">The sequence shown here is derived from an EMBL/GenBank/DDBJ whole genome shotgun (WGS) entry which is preliminary data.</text>
</comment>
<organism evidence="1 2">
    <name type="scientific">Pneumocystis jirovecii (strain RU7)</name>
    <name type="common">Human pneumocystis pneumonia agent</name>
    <dbReference type="NCBI Taxonomy" id="1408657"/>
    <lineage>
        <taxon>Eukaryota</taxon>
        <taxon>Fungi</taxon>
        <taxon>Dikarya</taxon>
        <taxon>Ascomycota</taxon>
        <taxon>Taphrinomycotina</taxon>
        <taxon>Pneumocystomycetes</taxon>
        <taxon>Pneumocystaceae</taxon>
        <taxon>Pneumocystis</taxon>
    </lineage>
</organism>
<name>A0A0W4ZFM1_PNEJ7</name>
<sequence length="72" mass="8553">MSNKQFTIKAVYSFQEKQMNLFEYDLLAESEEFPEDNTLSKLETNIMKMQEDCNKFLTEKINQYLKVTTKNG</sequence>
<evidence type="ECO:0000313" key="2">
    <source>
        <dbReference type="Proteomes" id="UP000053447"/>
    </source>
</evidence>
<proteinExistence type="predicted"/>